<dbReference type="PANTHER" id="PTHR43567">
    <property type="entry name" value="FLAVOREDOXIN-RELATED-RELATED"/>
    <property type="match status" value="1"/>
</dbReference>
<dbReference type="RefSeq" id="WP_105749045.1">
    <property type="nucleotide sequence ID" value="NZ_PVLQ01000053.1"/>
</dbReference>
<dbReference type="SMART" id="SM00903">
    <property type="entry name" value="Flavin_Reduct"/>
    <property type="match status" value="1"/>
</dbReference>
<sequence>MPEHFTPVPLDKCYRLMNHGPTVLVSARHDGTDNVMAAAWAGVLDYGDVPKVTVVLDKATRTRELIEASGCFALQLPCVAQAQLTVAVGTHSAKQMPDKLSRLGVPIFNAPGHELPLVQGCVGWLICRLLPELHNQQAYDLFIGQVEAAWADERVFCQGRWHFDAAPDELRTLHHVAGGQFIVAGKTVQG</sequence>
<gene>
    <name evidence="5" type="ORF">C6P64_13270</name>
</gene>
<dbReference type="OrthoDB" id="9792436at2"/>
<dbReference type="Pfam" id="PF01613">
    <property type="entry name" value="Flavin_Reduct"/>
    <property type="match status" value="1"/>
</dbReference>
<dbReference type="EMBL" id="PVLQ01000053">
    <property type="protein sequence ID" value="PRD64691.1"/>
    <property type="molecule type" value="Genomic_DNA"/>
</dbReference>
<keyword evidence="2" id="KW-0285">Flavoprotein</keyword>
<dbReference type="InterPro" id="IPR012349">
    <property type="entry name" value="Split_barrel_FMN-bd"/>
</dbReference>
<evidence type="ECO:0000313" key="6">
    <source>
        <dbReference type="Proteomes" id="UP000238589"/>
    </source>
</evidence>
<evidence type="ECO:0000259" key="4">
    <source>
        <dbReference type="SMART" id="SM00903"/>
    </source>
</evidence>
<reference evidence="5 6" key="1">
    <citation type="submission" date="2018-03" db="EMBL/GenBank/DDBJ databases">
        <title>Comparative genomics illustrates the genes involved in a hyperalkaliphilic mechanisms of Serpentinomonas isolated from highly-alkaline calcium-rich serpentinized springs.</title>
        <authorList>
            <person name="Suzuki S."/>
            <person name="Ishii S."/>
            <person name="Walworth N."/>
            <person name="Bird L."/>
            <person name="Kuenen J.G."/>
            <person name="Nealson K.H."/>
        </authorList>
    </citation>
    <scope>NUCLEOTIDE SEQUENCE [LARGE SCALE GENOMIC DNA]</scope>
    <source>
        <strain evidence="5 6">P1</strain>
    </source>
</reference>
<feature type="domain" description="Flavin reductase like" evidence="4">
    <location>
        <begin position="15"/>
        <end position="163"/>
    </location>
</feature>
<name>A0A2S9K2L3_9BURK</name>
<dbReference type="InterPro" id="IPR052174">
    <property type="entry name" value="Flavoredoxin"/>
</dbReference>
<accession>A0A2S9K2L3</accession>
<dbReference type="AlphaFoldDB" id="A0A2S9K2L3"/>
<dbReference type="PANTHER" id="PTHR43567:SF1">
    <property type="entry name" value="FLAVOREDOXIN"/>
    <property type="match status" value="1"/>
</dbReference>
<dbReference type="Gene3D" id="2.30.110.10">
    <property type="entry name" value="Electron Transport, Fmn-binding Protein, Chain A"/>
    <property type="match status" value="1"/>
</dbReference>
<evidence type="ECO:0000256" key="1">
    <source>
        <dbReference type="ARBA" id="ARBA00001917"/>
    </source>
</evidence>
<dbReference type="GO" id="GO:0016646">
    <property type="term" value="F:oxidoreductase activity, acting on the CH-NH group of donors, NAD or NADP as acceptor"/>
    <property type="evidence" value="ECO:0007669"/>
    <property type="project" value="UniProtKB-ARBA"/>
</dbReference>
<proteinExistence type="inferred from homology"/>
<dbReference type="Proteomes" id="UP000238589">
    <property type="component" value="Unassembled WGS sequence"/>
</dbReference>
<dbReference type="InterPro" id="IPR002563">
    <property type="entry name" value="Flavin_Rdtase-like_dom"/>
</dbReference>
<evidence type="ECO:0000256" key="3">
    <source>
        <dbReference type="ARBA" id="ARBA00038054"/>
    </source>
</evidence>
<comment type="cofactor">
    <cofactor evidence="1">
        <name>FMN</name>
        <dbReference type="ChEBI" id="CHEBI:58210"/>
    </cofactor>
</comment>
<evidence type="ECO:0000313" key="5">
    <source>
        <dbReference type="EMBL" id="PRD64691.1"/>
    </source>
</evidence>
<dbReference type="SUPFAM" id="SSF50475">
    <property type="entry name" value="FMN-binding split barrel"/>
    <property type="match status" value="1"/>
</dbReference>
<protein>
    <submittedName>
        <fullName evidence="5">Flavin reductase</fullName>
    </submittedName>
</protein>
<keyword evidence="6" id="KW-1185">Reference proteome</keyword>
<organism evidence="5 6">
    <name type="scientific">Malikia granosa</name>
    <dbReference type="NCBI Taxonomy" id="263067"/>
    <lineage>
        <taxon>Bacteria</taxon>
        <taxon>Pseudomonadati</taxon>
        <taxon>Pseudomonadota</taxon>
        <taxon>Betaproteobacteria</taxon>
        <taxon>Burkholderiales</taxon>
        <taxon>Comamonadaceae</taxon>
        <taxon>Malikia</taxon>
    </lineage>
</organism>
<evidence type="ECO:0000256" key="2">
    <source>
        <dbReference type="ARBA" id="ARBA00022630"/>
    </source>
</evidence>
<dbReference type="GO" id="GO:0010181">
    <property type="term" value="F:FMN binding"/>
    <property type="evidence" value="ECO:0007669"/>
    <property type="project" value="InterPro"/>
</dbReference>
<comment type="similarity">
    <text evidence="3">Belongs to the flavoredoxin family.</text>
</comment>
<comment type="caution">
    <text evidence="5">The sequence shown here is derived from an EMBL/GenBank/DDBJ whole genome shotgun (WGS) entry which is preliminary data.</text>
</comment>